<protein>
    <submittedName>
        <fullName evidence="3">DUF3667 domain-containing protein</fullName>
    </submittedName>
</protein>
<keyword evidence="2" id="KW-0472">Membrane</keyword>
<evidence type="ECO:0000313" key="4">
    <source>
        <dbReference type="Proteomes" id="UP000309138"/>
    </source>
</evidence>
<dbReference type="Proteomes" id="UP000309138">
    <property type="component" value="Unassembled WGS sequence"/>
</dbReference>
<feature type="transmembrane region" description="Helical" evidence="2">
    <location>
        <begin position="295"/>
        <end position="312"/>
    </location>
</feature>
<organism evidence="3 4">
    <name type="scientific">Sphingomonas baiyangensis</name>
    <dbReference type="NCBI Taxonomy" id="2572576"/>
    <lineage>
        <taxon>Bacteria</taxon>
        <taxon>Pseudomonadati</taxon>
        <taxon>Pseudomonadota</taxon>
        <taxon>Alphaproteobacteria</taxon>
        <taxon>Sphingomonadales</taxon>
        <taxon>Sphingomonadaceae</taxon>
        <taxon>Sphingomonas</taxon>
    </lineage>
</organism>
<proteinExistence type="predicted"/>
<dbReference type="EMBL" id="SWKR01000001">
    <property type="protein sequence ID" value="TKD52911.1"/>
    <property type="molecule type" value="Genomic_DNA"/>
</dbReference>
<feature type="transmembrane region" description="Helical" evidence="2">
    <location>
        <begin position="324"/>
        <end position="352"/>
    </location>
</feature>
<accession>A0A4U1L7L8</accession>
<dbReference type="OrthoDB" id="9111327at2"/>
<feature type="coiled-coil region" evidence="1">
    <location>
        <begin position="142"/>
        <end position="192"/>
    </location>
</feature>
<feature type="transmembrane region" description="Helical" evidence="2">
    <location>
        <begin position="238"/>
        <end position="256"/>
    </location>
</feature>
<feature type="transmembrane region" description="Helical" evidence="2">
    <location>
        <begin position="105"/>
        <end position="129"/>
    </location>
</feature>
<dbReference type="RefSeq" id="WP_136941335.1">
    <property type="nucleotide sequence ID" value="NZ_SWKR01000001.1"/>
</dbReference>
<gene>
    <name evidence="3" type="ORF">FBR43_00730</name>
</gene>
<evidence type="ECO:0000256" key="1">
    <source>
        <dbReference type="SAM" id="Coils"/>
    </source>
</evidence>
<reference evidence="3 4" key="1">
    <citation type="submission" date="2019-04" db="EMBL/GenBank/DDBJ databases">
        <authorList>
            <person name="Yang Y."/>
            <person name="Wei D."/>
        </authorList>
    </citation>
    <scope>NUCLEOTIDE SEQUENCE [LARGE SCALE GENOMIC DNA]</scope>
    <source>
        <strain evidence="3 4">L-1-4w-11</strain>
    </source>
</reference>
<feature type="transmembrane region" description="Helical" evidence="2">
    <location>
        <begin position="268"/>
        <end position="289"/>
    </location>
</feature>
<dbReference type="AlphaFoldDB" id="A0A4U1L7L8"/>
<evidence type="ECO:0000256" key="2">
    <source>
        <dbReference type="SAM" id="Phobius"/>
    </source>
</evidence>
<evidence type="ECO:0000313" key="3">
    <source>
        <dbReference type="EMBL" id="TKD52911.1"/>
    </source>
</evidence>
<keyword evidence="1" id="KW-0175">Coiled coil</keyword>
<keyword evidence="2" id="KW-0812">Transmembrane</keyword>
<keyword evidence="4" id="KW-1185">Reference proteome</keyword>
<keyword evidence="2" id="KW-1133">Transmembrane helix</keyword>
<dbReference type="Pfam" id="PF12412">
    <property type="entry name" value="DUF3667"/>
    <property type="match status" value="1"/>
</dbReference>
<dbReference type="InterPro" id="IPR022134">
    <property type="entry name" value="DUF3667"/>
</dbReference>
<name>A0A4U1L7L8_9SPHN</name>
<comment type="caution">
    <text evidence="3">The sequence shown here is derived from an EMBL/GenBank/DDBJ whole genome shotgun (WGS) entry which is preliminary data.</text>
</comment>
<sequence>MDGNLDASGDIATGMLLARAVERQGGHGAHGDSPLCLNCGTALIGAHCHRCGQAGHVHRSLGAIWHDLLHGVLHFEGRLWTTLPMLATRPGELTRRYIDGERARFVSPMALFLFSVFTLFAVLSILGIAPPAEVGPSTDRMAAELTTQRDALTLARERAVREANDAQSAAAKAEATREIAEFDRDIAALNASLPVFRNRYARDMTFKTGWKRLDYGIQKAQDNPGLALYKLQANSYKFSWLLIPLSVPFVWIMFAWRREFRAYDHAVFVTYSIAFMSLLFIVLTLLGAIGVPMSVLGTIGMLIPPFHIYRQLRGAYRLRRRSALARATVLLLFSIHVIASLFLMLVVGLGLVG</sequence>